<dbReference type="Gene3D" id="3.30.420.40">
    <property type="match status" value="3"/>
</dbReference>
<keyword evidence="2" id="KW-0067">ATP-binding</keyword>
<accession>A0A9X9X3L0</accession>
<dbReference type="Gene3D" id="3.90.640.10">
    <property type="entry name" value="Actin, Chain A, domain 4"/>
    <property type="match status" value="2"/>
</dbReference>
<dbReference type="InterPro" id="IPR043129">
    <property type="entry name" value="ATPase_NBD"/>
</dbReference>
<dbReference type="Pfam" id="PF00012">
    <property type="entry name" value="HSP70"/>
    <property type="match status" value="2"/>
</dbReference>
<dbReference type="InterPro" id="IPR013126">
    <property type="entry name" value="Hsp_70_fam"/>
</dbReference>
<dbReference type="GO" id="GO:0005524">
    <property type="term" value="F:ATP binding"/>
    <property type="evidence" value="ECO:0007669"/>
    <property type="project" value="UniProtKB-KW"/>
</dbReference>
<dbReference type="AlphaFoldDB" id="A0A9X9X3L0"/>
<dbReference type="PANTHER" id="PTHR42749">
    <property type="entry name" value="CELL SHAPE-DETERMINING PROTEIN MREB"/>
    <property type="match status" value="1"/>
</dbReference>
<evidence type="ECO:0000313" key="3">
    <source>
        <dbReference type="EMBL" id="MBR0673989.1"/>
    </source>
</evidence>
<proteinExistence type="predicted"/>
<dbReference type="RefSeq" id="WP_211864414.1">
    <property type="nucleotide sequence ID" value="NZ_JAAEDM010000103.1"/>
</dbReference>
<reference evidence="3" key="2">
    <citation type="journal article" date="2021" name="Syst. Appl. Microbiol.">
        <title>Roseomonas hellenica sp. nov., isolated from roots of wild-growing Alkanna tinctoria.</title>
        <authorList>
            <person name="Rat A."/>
            <person name="Naranjo H.D."/>
            <person name="Lebbe L."/>
            <person name="Cnockaert M."/>
            <person name="Krigas N."/>
            <person name="Grigoriadou K."/>
            <person name="Maloupa E."/>
            <person name="Willems A."/>
        </authorList>
    </citation>
    <scope>NUCLEOTIDE SEQUENCE</scope>
    <source>
        <strain evidence="3">LMG 31231</strain>
    </source>
</reference>
<comment type="caution">
    <text evidence="3">The sequence shown here is derived from an EMBL/GenBank/DDBJ whole genome shotgun (WGS) entry which is preliminary data.</text>
</comment>
<dbReference type="PRINTS" id="PR00301">
    <property type="entry name" value="HEATSHOCK70"/>
</dbReference>
<dbReference type="InterPro" id="IPR042054">
    <property type="entry name" value="YegD-like"/>
</dbReference>
<dbReference type="SUPFAM" id="SSF53067">
    <property type="entry name" value="Actin-like ATPase domain"/>
    <property type="match status" value="2"/>
</dbReference>
<dbReference type="EMBL" id="JAAEDM010000103">
    <property type="protein sequence ID" value="MBR0673989.1"/>
    <property type="molecule type" value="Genomic_DNA"/>
</dbReference>
<sequence>MRPAIGIDFGTTNSVVSMLRPDGSVRTLRHPTGEVFRSVLCFWAGQGGRTRHAAGPAAIDAYLEEPFDNRLIMSMKSYLAQRSFSETRIFGRSWELPALIALFLRELLAPFRAEMAGARVTVGRPVRFVGERDADGLGESRLRAAFTAAGLPDVEVALEPAAAGQRFAHDLEAPATVLVADFGGGTSDFSVLRFDPGPPRRVSALGHAGVGIAGDAFDYRIIDRVVSPLLGKGTNYEVMGKPLPVPPAWFTAFARWNQLSMMRAPRTLRDIAEVARTAEHPGRLRQLIALIEEEAGYALYRAVSGVKAALSVAESATLDFRHGDFALSAPIARAEFEGWIAPELARIGAAVDAALADAAIGPEGVDRVFLTGGTSLVPAVRRIFEDRFGPDRVVAGGEFVSVAEGLALMAREEAAAAA</sequence>
<dbReference type="PANTHER" id="PTHR42749:SF1">
    <property type="entry name" value="CELL SHAPE-DETERMINING PROTEIN MREB"/>
    <property type="match status" value="1"/>
</dbReference>
<dbReference type="Proteomes" id="UP001138751">
    <property type="component" value="Unassembled WGS sequence"/>
</dbReference>
<gene>
    <name evidence="3" type="ORF">GXW76_22650</name>
</gene>
<evidence type="ECO:0000313" key="4">
    <source>
        <dbReference type="Proteomes" id="UP001138751"/>
    </source>
</evidence>
<organism evidence="3 4">
    <name type="scientific">Neoroseomonas soli</name>
    <dbReference type="NCBI Taxonomy" id="1081025"/>
    <lineage>
        <taxon>Bacteria</taxon>
        <taxon>Pseudomonadati</taxon>
        <taxon>Pseudomonadota</taxon>
        <taxon>Alphaproteobacteria</taxon>
        <taxon>Acetobacterales</taxon>
        <taxon>Acetobacteraceae</taxon>
        <taxon>Neoroseomonas</taxon>
    </lineage>
</organism>
<protein>
    <submittedName>
        <fullName evidence="3">Hsp70 family protein</fullName>
    </submittedName>
</protein>
<dbReference type="GO" id="GO:0140662">
    <property type="term" value="F:ATP-dependent protein folding chaperone"/>
    <property type="evidence" value="ECO:0007669"/>
    <property type="project" value="InterPro"/>
</dbReference>
<dbReference type="CDD" id="cd10231">
    <property type="entry name" value="ASKHA_NBD_HSP70_YegD-like"/>
    <property type="match status" value="1"/>
</dbReference>
<evidence type="ECO:0000256" key="1">
    <source>
        <dbReference type="ARBA" id="ARBA00022741"/>
    </source>
</evidence>
<name>A0A9X9X3L0_9PROT</name>
<evidence type="ECO:0000256" key="2">
    <source>
        <dbReference type="ARBA" id="ARBA00022840"/>
    </source>
</evidence>
<keyword evidence="1" id="KW-0547">Nucleotide-binding</keyword>
<reference evidence="3" key="1">
    <citation type="submission" date="2020-01" db="EMBL/GenBank/DDBJ databases">
        <authorList>
            <person name="Rat A."/>
        </authorList>
    </citation>
    <scope>NUCLEOTIDE SEQUENCE</scope>
    <source>
        <strain evidence="3">LMG 31231</strain>
    </source>
</reference>
<keyword evidence="4" id="KW-1185">Reference proteome</keyword>